<dbReference type="PANTHER" id="PTHR10151:SF120">
    <property type="entry name" value="BIS(5'-ADENOSYL)-TRIPHOSPHATASE"/>
    <property type="match status" value="1"/>
</dbReference>
<keyword evidence="2" id="KW-0812">Transmembrane</keyword>
<dbReference type="OrthoDB" id="415411at2759"/>
<keyword evidence="4" id="KW-1185">Reference proteome</keyword>
<dbReference type="EMBL" id="NAJQ01000531">
    <property type="protein sequence ID" value="TKA68102.1"/>
    <property type="molecule type" value="Genomic_DNA"/>
</dbReference>
<evidence type="ECO:0008006" key="5">
    <source>
        <dbReference type="Google" id="ProtNLM"/>
    </source>
</evidence>
<dbReference type="Proteomes" id="UP000309340">
    <property type="component" value="Unassembled WGS sequence"/>
</dbReference>
<dbReference type="GO" id="GO:0009141">
    <property type="term" value="P:nucleoside triphosphate metabolic process"/>
    <property type="evidence" value="ECO:0007669"/>
    <property type="project" value="TreeGrafter"/>
</dbReference>
<dbReference type="GO" id="GO:0047429">
    <property type="term" value="F:nucleoside triphosphate diphosphatase activity"/>
    <property type="evidence" value="ECO:0007669"/>
    <property type="project" value="TreeGrafter"/>
</dbReference>
<reference evidence="3 4" key="1">
    <citation type="submission" date="2017-03" db="EMBL/GenBank/DDBJ databases">
        <title>Genomes of endolithic fungi from Antarctica.</title>
        <authorList>
            <person name="Coleine C."/>
            <person name="Masonjones S."/>
            <person name="Stajich J.E."/>
        </authorList>
    </citation>
    <scope>NUCLEOTIDE SEQUENCE [LARGE SCALE GENOMIC DNA]</scope>
    <source>
        <strain evidence="3 4">CCFEE 5184</strain>
    </source>
</reference>
<keyword evidence="2" id="KW-1133">Transmembrane helix</keyword>
<dbReference type="Gene3D" id="3.30.1360.180">
    <property type="match status" value="1"/>
</dbReference>
<name>A0A4U0WWI5_9PEZI</name>
<feature type="region of interest" description="Disordered" evidence="1">
    <location>
        <begin position="1"/>
        <end position="119"/>
    </location>
</feature>
<dbReference type="GO" id="GO:0017111">
    <property type="term" value="F:ribonucleoside triphosphate phosphatase activity"/>
    <property type="evidence" value="ECO:0007669"/>
    <property type="project" value="TreeGrafter"/>
</dbReference>
<dbReference type="InterPro" id="IPR017850">
    <property type="entry name" value="Alkaline_phosphatase_core_sf"/>
</dbReference>
<dbReference type="Gene3D" id="3.40.720.10">
    <property type="entry name" value="Alkaline Phosphatase, subunit A"/>
    <property type="match status" value="1"/>
</dbReference>
<gene>
    <name evidence="3" type="ORF">B0A55_08577</name>
</gene>
<feature type="compositionally biased region" description="Basic and acidic residues" evidence="1">
    <location>
        <begin position="106"/>
        <end position="117"/>
    </location>
</feature>
<accession>A0A4U0WWI5</accession>
<feature type="compositionally biased region" description="Acidic residues" evidence="1">
    <location>
        <begin position="615"/>
        <end position="625"/>
    </location>
</feature>
<feature type="transmembrane region" description="Helical" evidence="2">
    <location>
        <begin position="124"/>
        <end position="146"/>
    </location>
</feature>
<dbReference type="InterPro" id="IPR002591">
    <property type="entry name" value="Phosphodiest/P_Trfase"/>
</dbReference>
<evidence type="ECO:0000313" key="4">
    <source>
        <dbReference type="Proteomes" id="UP000309340"/>
    </source>
</evidence>
<evidence type="ECO:0000313" key="3">
    <source>
        <dbReference type="EMBL" id="TKA68102.1"/>
    </source>
</evidence>
<dbReference type="FunFam" id="3.30.1360.180:FF:000003">
    <property type="entry name" value="Type I phosphodiesterase/nucleotide pyrophosphatase family protein"/>
    <property type="match status" value="1"/>
</dbReference>
<organism evidence="3 4">
    <name type="scientific">Friedmanniomyces simplex</name>
    <dbReference type="NCBI Taxonomy" id="329884"/>
    <lineage>
        <taxon>Eukaryota</taxon>
        <taxon>Fungi</taxon>
        <taxon>Dikarya</taxon>
        <taxon>Ascomycota</taxon>
        <taxon>Pezizomycotina</taxon>
        <taxon>Dothideomycetes</taxon>
        <taxon>Dothideomycetidae</taxon>
        <taxon>Mycosphaerellales</taxon>
        <taxon>Teratosphaeriaceae</taxon>
        <taxon>Friedmanniomyces</taxon>
    </lineage>
</organism>
<feature type="region of interest" description="Disordered" evidence="1">
    <location>
        <begin position="607"/>
        <end position="634"/>
    </location>
</feature>
<dbReference type="AlphaFoldDB" id="A0A4U0WWI5"/>
<feature type="region of interest" description="Disordered" evidence="1">
    <location>
        <begin position="745"/>
        <end position="766"/>
    </location>
</feature>
<dbReference type="Pfam" id="PF01663">
    <property type="entry name" value="Phosphodiest"/>
    <property type="match status" value="1"/>
</dbReference>
<keyword evidence="2" id="KW-0472">Membrane</keyword>
<evidence type="ECO:0000256" key="1">
    <source>
        <dbReference type="SAM" id="MobiDB-lite"/>
    </source>
</evidence>
<proteinExistence type="predicted"/>
<feature type="region of interest" description="Disordered" evidence="1">
    <location>
        <begin position="153"/>
        <end position="187"/>
    </location>
</feature>
<dbReference type="SUPFAM" id="SSF53649">
    <property type="entry name" value="Alkaline phosphatase-like"/>
    <property type="match status" value="1"/>
</dbReference>
<sequence length="766" mass="84205">MARMGYGKVDSDGDSEIEDEGLPRASGDVRRHDQETLAIEEEAEKLLAGGEKTAPGGRNGEDGRARRQKRRRSARQPEKRELMYEMEEGGPRSSSAESSGNSSEADTARLGETQAERKGKRRRVCGLAAVYVLIVLAFVGLVYGAWRVSNTGRSKVQSDQPVAPSGGSEASEADDKPAVSRYKPQTLSNGTHTFAPTTILISLDGFRADFLRRNLTKTLASFVRQGVSPKYMLPSFPSLTFPNHFTLVTGMHPESHGIVGNTFYDPLLGKEFHYTDPTRSMQPEWWDAEPIWVTAEKNGVRTGVHMWPGSEVSGGIEGVEASYVDHYNGDERLDNKVKRVLGWLDLPGALDVPSGDAANLQLELRPQLIAAYVPDVDADGHAYGPNSTYIRSTIAEVDGMLGSLFEGIADRNLTEIINIIIVSDHGMATTSVNRLIQFEDLIDPSLIEYIDGWPLYGLRPFDSRPEKLQKLYDDLQQKSQLPENNHAFEVYLRDRDMPDRYHFRNNDRIAPLWLVPKAGWAIVTKDEFDVAAGRRDSETYHPRGLHGYDNQHPLMRAIFVASGPAFPHLPGSELAPFQNTEVYNIVCDSFGLEPVANNGTLRLPLKPNGVHDFDEPSEIPEDLQDDGSLALPPEVPNLAYQQDEAQTSLPPDVPNLANRPDFVVPTGGVPPVPSLMSNRPMLLSTPTPPAEPSPAPTTAEVEGGAVPTRPVVHDGITDDEKDGNVNRWWSWVTGKIEAIKGWSSGLWGAGKEGADVEQPPDEDKGS</sequence>
<feature type="compositionally biased region" description="Low complexity" evidence="1">
    <location>
        <begin position="91"/>
        <end position="104"/>
    </location>
</feature>
<dbReference type="STRING" id="329884.A0A4U0WWI5"/>
<evidence type="ECO:0000256" key="2">
    <source>
        <dbReference type="SAM" id="Phobius"/>
    </source>
</evidence>
<comment type="caution">
    <text evidence="3">The sequence shown here is derived from an EMBL/GenBank/DDBJ whole genome shotgun (WGS) entry which is preliminary data.</text>
</comment>
<dbReference type="CDD" id="cd16018">
    <property type="entry name" value="Enpp"/>
    <property type="match status" value="1"/>
</dbReference>
<protein>
    <recommendedName>
        <fullName evidence="5">Phosphodiest-domain-containing protein</fullName>
    </recommendedName>
</protein>
<dbReference type="PANTHER" id="PTHR10151">
    <property type="entry name" value="ECTONUCLEOTIDE PYROPHOSPHATASE/PHOSPHODIESTERASE"/>
    <property type="match status" value="1"/>
</dbReference>